<comment type="similarity">
    <text evidence="1">Belongs to the peptidase A1 family.</text>
</comment>
<dbReference type="Gene3D" id="2.40.70.10">
    <property type="entry name" value="Acid Proteases"/>
    <property type="match status" value="2"/>
</dbReference>
<proteinExistence type="inferred from homology"/>
<keyword evidence="7" id="KW-1185">Reference proteome</keyword>
<protein>
    <submittedName>
        <fullName evidence="6">Aspartyl protease</fullName>
    </submittedName>
</protein>
<dbReference type="InterPro" id="IPR033121">
    <property type="entry name" value="PEPTIDASE_A1"/>
</dbReference>
<dbReference type="GO" id="GO:0006508">
    <property type="term" value="P:proteolysis"/>
    <property type="evidence" value="ECO:0007669"/>
    <property type="project" value="UniProtKB-KW"/>
</dbReference>
<feature type="active site" evidence="2">
    <location>
        <position position="112"/>
    </location>
</feature>
<gene>
    <name evidence="6" type="ORF">L249_2505</name>
</gene>
<evidence type="ECO:0000256" key="1">
    <source>
        <dbReference type="ARBA" id="ARBA00007447"/>
    </source>
</evidence>
<evidence type="ECO:0000313" key="7">
    <source>
        <dbReference type="Proteomes" id="UP000253664"/>
    </source>
</evidence>
<keyword evidence="6" id="KW-0378">Hydrolase</keyword>
<dbReference type="PROSITE" id="PS51767">
    <property type="entry name" value="PEPTIDASE_A1"/>
    <property type="match status" value="1"/>
</dbReference>
<dbReference type="AlphaFoldDB" id="A0A367LNP2"/>
<keyword evidence="3" id="KW-1015">Disulfide bond</keyword>
<feature type="signal peptide" evidence="4">
    <location>
        <begin position="1"/>
        <end position="18"/>
    </location>
</feature>
<evidence type="ECO:0000256" key="2">
    <source>
        <dbReference type="PIRSR" id="PIRSR601461-1"/>
    </source>
</evidence>
<dbReference type="SUPFAM" id="SSF50630">
    <property type="entry name" value="Acid proteases"/>
    <property type="match status" value="1"/>
</dbReference>
<feature type="active site" evidence="2">
    <location>
        <position position="307"/>
    </location>
</feature>
<name>A0A367LNP2_9HYPO</name>
<dbReference type="GO" id="GO:0004190">
    <property type="term" value="F:aspartic-type endopeptidase activity"/>
    <property type="evidence" value="ECO:0007669"/>
    <property type="project" value="InterPro"/>
</dbReference>
<dbReference type="EMBL" id="LKCN02000001">
    <property type="protein sequence ID" value="RCI16007.1"/>
    <property type="molecule type" value="Genomic_DNA"/>
</dbReference>
<dbReference type="PRINTS" id="PR00792">
    <property type="entry name" value="PEPSIN"/>
</dbReference>
<dbReference type="OrthoDB" id="771136at2759"/>
<sequence length="488" mass="51883">MAPPFLFFLLVLALSVRSAPQSSSGLLNSLVGTLPVIDNWKGAKTTTKRAAQSPRVLTLAVEHVPKTQLMRRDVDPNVVNETLTSRSDVSYYVDPPPVKIGQPPQNVKVQLDTGSFELWVDPDCSKLSSNDIKFCQSTGRYEVGRSRTAVVTQGRTTLQYGIGAANITYVEDSIGFPGSPDQMQNVRFGVASSSQQQFAGILGVGFGGGITIPYPSFMDQLAAQQVTASKSLGVALGSKAEGAGSVAFGGVDTSKYAGRLAAVPIIDAKDSPDKVPRYWVKLESVSHSPPGEPSTVLTRGSMDVFLDTGATLTLLPSAVVQAMANAVGSTGSVSGLPAVSCRLANNENGAFGFRFNGVTIFVPYKEIIRQLPGQRGQRSQCCLGVMPSDKFALLGDTFLRSAYAVFDLDSKTIYMARYSNCGSTIEAITRDTRLKGMRGMCQEPTVAQNRLTSSDDEISAAAASLPGRHGLNAIVSAVAVCVLMWVIF</sequence>
<organism evidence="6 7">
    <name type="scientific">Ophiocordyceps polyrhachis-furcata BCC 54312</name>
    <dbReference type="NCBI Taxonomy" id="1330021"/>
    <lineage>
        <taxon>Eukaryota</taxon>
        <taxon>Fungi</taxon>
        <taxon>Dikarya</taxon>
        <taxon>Ascomycota</taxon>
        <taxon>Pezizomycotina</taxon>
        <taxon>Sordariomycetes</taxon>
        <taxon>Hypocreomycetidae</taxon>
        <taxon>Hypocreales</taxon>
        <taxon>Ophiocordycipitaceae</taxon>
        <taxon>Ophiocordyceps</taxon>
    </lineage>
</organism>
<evidence type="ECO:0000259" key="5">
    <source>
        <dbReference type="PROSITE" id="PS51767"/>
    </source>
</evidence>
<feature type="domain" description="Peptidase A1" evidence="5">
    <location>
        <begin position="94"/>
        <end position="416"/>
    </location>
</feature>
<dbReference type="InterPro" id="IPR021109">
    <property type="entry name" value="Peptidase_aspartic_dom_sf"/>
</dbReference>
<feature type="disulfide bond" evidence="3">
    <location>
        <begin position="341"/>
        <end position="381"/>
    </location>
</feature>
<evidence type="ECO:0000256" key="3">
    <source>
        <dbReference type="PIRSR" id="PIRSR601461-2"/>
    </source>
</evidence>
<dbReference type="PANTHER" id="PTHR47966">
    <property type="entry name" value="BETA-SITE APP-CLEAVING ENZYME, ISOFORM A-RELATED"/>
    <property type="match status" value="1"/>
</dbReference>
<dbReference type="InterPro" id="IPR001461">
    <property type="entry name" value="Aspartic_peptidase_A1"/>
</dbReference>
<keyword evidence="6" id="KW-0645">Protease</keyword>
<dbReference type="Proteomes" id="UP000253664">
    <property type="component" value="Unassembled WGS sequence"/>
</dbReference>
<feature type="chain" id="PRO_5016619934" evidence="4">
    <location>
        <begin position="19"/>
        <end position="488"/>
    </location>
</feature>
<evidence type="ECO:0000313" key="6">
    <source>
        <dbReference type="EMBL" id="RCI16007.1"/>
    </source>
</evidence>
<dbReference type="PANTHER" id="PTHR47966:SF65">
    <property type="entry name" value="ASPARTIC-TYPE ENDOPEPTIDASE"/>
    <property type="match status" value="1"/>
</dbReference>
<dbReference type="STRING" id="1330021.A0A367LNP2"/>
<dbReference type="Pfam" id="PF00026">
    <property type="entry name" value="Asp"/>
    <property type="match status" value="1"/>
</dbReference>
<reference evidence="6 7" key="1">
    <citation type="journal article" date="2015" name="BMC Genomics">
        <title>Insights from the genome of Ophiocordyceps polyrhachis-furcata to pathogenicity and host specificity in insect fungi.</title>
        <authorList>
            <person name="Wichadakul D."/>
            <person name="Kobmoo N."/>
            <person name="Ingsriswang S."/>
            <person name="Tangphatsornruang S."/>
            <person name="Chantasingh D."/>
            <person name="Luangsa-ard J.J."/>
            <person name="Eurwilaichitr L."/>
        </authorList>
    </citation>
    <scope>NUCLEOTIDE SEQUENCE [LARGE SCALE GENOMIC DNA]</scope>
    <source>
        <strain evidence="6 7">BCC 54312</strain>
    </source>
</reference>
<comment type="caution">
    <text evidence="6">The sequence shown here is derived from an EMBL/GenBank/DDBJ whole genome shotgun (WGS) entry which is preliminary data.</text>
</comment>
<keyword evidence="4" id="KW-0732">Signal</keyword>
<accession>A0A367LNP2</accession>
<evidence type="ECO:0000256" key="4">
    <source>
        <dbReference type="SAM" id="SignalP"/>
    </source>
</evidence>